<dbReference type="PROSITE" id="PS00028">
    <property type="entry name" value="ZINC_FINGER_C2H2_1"/>
    <property type="match status" value="13"/>
</dbReference>
<keyword evidence="1" id="KW-0479">Metal-binding</keyword>
<dbReference type="Gene3D" id="3.30.160.60">
    <property type="entry name" value="Classic Zinc Finger"/>
    <property type="match status" value="9"/>
</dbReference>
<dbReference type="PROSITE" id="PS50157">
    <property type="entry name" value="ZINC_FINGER_C2H2_2"/>
    <property type="match status" value="13"/>
</dbReference>
<comment type="caution">
    <text evidence="8">The sequence shown here is derived from an EMBL/GenBank/DDBJ whole genome shotgun (WGS) entry which is preliminary data.</text>
</comment>
<feature type="domain" description="C2H2-type" evidence="7">
    <location>
        <begin position="207"/>
        <end position="234"/>
    </location>
</feature>
<dbReference type="InterPro" id="IPR013087">
    <property type="entry name" value="Znf_C2H2_type"/>
</dbReference>
<evidence type="ECO:0000256" key="3">
    <source>
        <dbReference type="ARBA" id="ARBA00022771"/>
    </source>
</evidence>
<feature type="domain" description="C2H2-type" evidence="7">
    <location>
        <begin position="418"/>
        <end position="445"/>
    </location>
</feature>
<dbReference type="AlphaFoldDB" id="A0A9J6BWA3"/>
<dbReference type="PANTHER" id="PTHR24379:SF127">
    <property type="entry name" value="BLOODY FINGERS-RELATED"/>
    <property type="match status" value="1"/>
</dbReference>
<evidence type="ECO:0000256" key="2">
    <source>
        <dbReference type="ARBA" id="ARBA00022737"/>
    </source>
</evidence>
<evidence type="ECO:0000256" key="4">
    <source>
        <dbReference type="ARBA" id="ARBA00022833"/>
    </source>
</evidence>
<evidence type="ECO:0000256" key="1">
    <source>
        <dbReference type="ARBA" id="ARBA00022723"/>
    </source>
</evidence>
<feature type="domain" description="C2H2-type" evidence="7">
    <location>
        <begin position="505"/>
        <end position="533"/>
    </location>
</feature>
<feature type="domain" description="C2H2-type" evidence="7">
    <location>
        <begin position="390"/>
        <end position="417"/>
    </location>
</feature>
<keyword evidence="2" id="KW-0677">Repeat</keyword>
<evidence type="ECO:0000259" key="7">
    <source>
        <dbReference type="PROSITE" id="PS50157"/>
    </source>
</evidence>
<feature type="domain" description="C2H2-type" evidence="7">
    <location>
        <begin position="152"/>
        <end position="174"/>
    </location>
</feature>
<evidence type="ECO:0000313" key="9">
    <source>
        <dbReference type="Proteomes" id="UP001107558"/>
    </source>
</evidence>
<keyword evidence="4" id="KW-0862">Zinc</keyword>
<protein>
    <recommendedName>
        <fullName evidence="7">C2H2-type domain-containing protein</fullName>
    </recommendedName>
</protein>
<feature type="domain" description="C2H2-type" evidence="7">
    <location>
        <begin position="446"/>
        <end position="469"/>
    </location>
</feature>
<feature type="compositionally biased region" description="Basic and acidic residues" evidence="6">
    <location>
        <begin position="287"/>
        <end position="306"/>
    </location>
</feature>
<dbReference type="EMBL" id="JADBJN010000003">
    <property type="protein sequence ID" value="KAG5673976.1"/>
    <property type="molecule type" value="Genomic_DNA"/>
</dbReference>
<proteinExistence type="predicted"/>
<dbReference type="InterPro" id="IPR036236">
    <property type="entry name" value="Znf_C2H2_sf"/>
</dbReference>
<feature type="domain" description="C2H2-type" evidence="7">
    <location>
        <begin position="122"/>
        <end position="149"/>
    </location>
</feature>
<gene>
    <name evidence="8" type="ORF">PVAND_003972</name>
</gene>
<evidence type="ECO:0000313" key="8">
    <source>
        <dbReference type="EMBL" id="KAG5673976.1"/>
    </source>
</evidence>
<accession>A0A9J6BWA3</accession>
<name>A0A9J6BWA3_POLVA</name>
<feature type="domain" description="C2H2-type" evidence="7">
    <location>
        <begin position="565"/>
        <end position="592"/>
    </location>
</feature>
<sequence length="628" mass="74394">MKKTGARKQIVCEICKAVLKSQSYYQRHKKTRHPAKPLQYICDYDGKIFTAKSYLRIHMQRHIEEILICNVCCRAYNSKISFRSHLLSHLEKFSCSQCNASFSHKSLLNNHVAAFHMDEMPFKCNFCTRMFANKSARNNHHQTHKNKSELNFKCLECKIFFETKEDLRIHSFIHFKGEIKTCHICDQIFKSTRMLNIHLQKHSNSKFQCETCLEYFVFKNGLRKHIRLNRCKGPPLLIADYKKKDIETDTLNDTKIQEIAKKQLEEISNKEKKVTKKSLNNNEEKLKNFIKDEKSNSSDEQFKENNYDDEDNKSEILKPKRKARFITYTCDKCGESLKFRKNLEAHMKEKHLRNTYGCLYCPSSFKSRCLFKEHTLKIHGVKERIVCEKFECEICGMKFDVRSIYLTHKLSHEDIRKFKCEKCEASFKSVGNLKRHQAIHRESRDFLCDICAKKFKTKPALKIHRKIHADFHVYVNCPYCKTICKENNLKVHIFYQHGEGQEKKFVCNACKKCFKNEFLLKRHYRTIHENATRGITYNCPDCDSSFNRQKDLRMHSFQHYSGQIFPCNECGKQFRNKRLLNNHSLVHAPIKVSCHLCNATFQTIGGRRKHIVRHHKTVENIEFVVNFE</sequence>
<organism evidence="8 9">
    <name type="scientific">Polypedilum vanderplanki</name>
    <name type="common">Sleeping chironomid midge</name>
    <dbReference type="NCBI Taxonomy" id="319348"/>
    <lineage>
        <taxon>Eukaryota</taxon>
        <taxon>Metazoa</taxon>
        <taxon>Ecdysozoa</taxon>
        <taxon>Arthropoda</taxon>
        <taxon>Hexapoda</taxon>
        <taxon>Insecta</taxon>
        <taxon>Pterygota</taxon>
        <taxon>Neoptera</taxon>
        <taxon>Endopterygota</taxon>
        <taxon>Diptera</taxon>
        <taxon>Nematocera</taxon>
        <taxon>Chironomoidea</taxon>
        <taxon>Chironomidae</taxon>
        <taxon>Chironominae</taxon>
        <taxon>Polypedilum</taxon>
        <taxon>Polypedilum</taxon>
    </lineage>
</organism>
<dbReference type="OrthoDB" id="7734042at2759"/>
<dbReference type="GO" id="GO:0008270">
    <property type="term" value="F:zinc ion binding"/>
    <property type="evidence" value="ECO:0007669"/>
    <property type="project" value="UniProtKB-KW"/>
</dbReference>
<feature type="domain" description="C2H2-type" evidence="7">
    <location>
        <begin position="537"/>
        <end position="564"/>
    </location>
</feature>
<dbReference type="Proteomes" id="UP001107558">
    <property type="component" value="Chromosome 3"/>
</dbReference>
<dbReference type="PANTHER" id="PTHR24379">
    <property type="entry name" value="KRAB AND ZINC FINGER DOMAIN-CONTAINING"/>
    <property type="match status" value="1"/>
</dbReference>
<dbReference type="Pfam" id="PF12874">
    <property type="entry name" value="zf-met"/>
    <property type="match status" value="2"/>
</dbReference>
<feature type="domain" description="C2H2-type" evidence="7">
    <location>
        <begin position="40"/>
        <end position="65"/>
    </location>
</feature>
<evidence type="ECO:0000256" key="5">
    <source>
        <dbReference type="PROSITE-ProRule" id="PRU00042"/>
    </source>
</evidence>
<reference evidence="8" key="1">
    <citation type="submission" date="2021-03" db="EMBL/GenBank/DDBJ databases">
        <title>Chromosome level genome of the anhydrobiotic midge Polypedilum vanderplanki.</title>
        <authorList>
            <person name="Yoshida Y."/>
            <person name="Kikawada T."/>
            <person name="Gusev O."/>
        </authorList>
    </citation>
    <scope>NUCLEOTIDE SEQUENCE</scope>
    <source>
        <strain evidence="8">NIAS01</strain>
        <tissue evidence="8">Whole body or cell culture</tissue>
    </source>
</reference>
<evidence type="ECO:0000256" key="6">
    <source>
        <dbReference type="SAM" id="MobiDB-lite"/>
    </source>
</evidence>
<dbReference type="Pfam" id="PF00096">
    <property type="entry name" value="zf-C2H2"/>
    <property type="match status" value="8"/>
</dbReference>
<keyword evidence="3 5" id="KW-0863">Zinc-finger</keyword>
<feature type="domain" description="C2H2-type" evidence="7">
    <location>
        <begin position="180"/>
        <end position="207"/>
    </location>
</feature>
<feature type="domain" description="C2H2-type" evidence="7">
    <location>
        <begin position="93"/>
        <end position="121"/>
    </location>
</feature>
<dbReference type="SMART" id="SM00355">
    <property type="entry name" value="ZnF_C2H2"/>
    <property type="match status" value="18"/>
</dbReference>
<keyword evidence="9" id="KW-1185">Reference proteome</keyword>
<dbReference type="SUPFAM" id="SSF57667">
    <property type="entry name" value="beta-beta-alpha zinc fingers"/>
    <property type="match status" value="9"/>
</dbReference>
<feature type="region of interest" description="Disordered" evidence="6">
    <location>
        <begin position="287"/>
        <end position="313"/>
    </location>
</feature>
<feature type="domain" description="C2H2-type" evidence="7">
    <location>
        <begin position="328"/>
        <end position="351"/>
    </location>
</feature>